<gene>
    <name evidence="7 8" type="primary">trmB</name>
    <name evidence="8" type="ORF">IAC85_06400</name>
</gene>
<evidence type="ECO:0000256" key="3">
    <source>
        <dbReference type="ARBA" id="ARBA00022603"/>
    </source>
</evidence>
<feature type="binding site" evidence="7">
    <location>
        <position position="118"/>
    </location>
    <ligand>
        <name>substrate</name>
    </ligand>
</feature>
<evidence type="ECO:0000256" key="7">
    <source>
        <dbReference type="HAMAP-Rule" id="MF_01057"/>
    </source>
</evidence>
<dbReference type="AlphaFoldDB" id="A0A9D0Z0H9"/>
<accession>A0A9D0Z0H9</accession>
<proteinExistence type="inferred from homology"/>
<dbReference type="Pfam" id="PF02390">
    <property type="entry name" value="Methyltransf_4"/>
    <property type="match status" value="1"/>
</dbReference>
<comment type="caution">
    <text evidence="7">Lacks conserved residue(s) required for the propagation of feature annotation.</text>
</comment>
<protein>
    <recommendedName>
        <fullName evidence="7">tRNA (guanine-N(7)-)-methyltransferase</fullName>
        <ecNumber evidence="7">2.1.1.33</ecNumber>
    </recommendedName>
    <alternativeName>
        <fullName evidence="7">tRNA (guanine(46)-N(7))-methyltransferase</fullName>
    </alternativeName>
    <alternativeName>
        <fullName evidence="7">tRNA(m7G46)-methyltransferase</fullName>
    </alternativeName>
</protein>
<evidence type="ECO:0000256" key="1">
    <source>
        <dbReference type="ARBA" id="ARBA00000142"/>
    </source>
</evidence>
<feature type="binding site" evidence="7">
    <location>
        <begin position="189"/>
        <end position="192"/>
    </location>
    <ligand>
        <name>substrate</name>
    </ligand>
</feature>
<dbReference type="Proteomes" id="UP000886725">
    <property type="component" value="Unassembled WGS sequence"/>
</dbReference>
<dbReference type="NCBIfam" id="TIGR00091">
    <property type="entry name" value="tRNA (guanosine(46)-N7)-methyltransferase TrmB"/>
    <property type="match status" value="1"/>
</dbReference>
<sequence length="210" mass="24810">MRLRNVRNKESIMAVSNIIVWNPKDKIGHWQEEFQNENPIHVEVGMGKGAFLKGMAEKYPDINFIGIEKYDSVVARAVEHIGDIPNIRIIRMNALEIDEVFDHEVERLYLNFSDPWPKKRWAKRRLTSPIFLEKYDYIFRGQKEIVQKTDNPILFTYSLESLSQYGYKLYNISLDLHKDEELSKDNVETEFEHRFANLGNPIYTVTARKE</sequence>
<dbReference type="EMBL" id="DVFU01000122">
    <property type="protein sequence ID" value="HIQ65352.1"/>
    <property type="molecule type" value="Genomic_DNA"/>
</dbReference>
<evidence type="ECO:0000313" key="8">
    <source>
        <dbReference type="EMBL" id="HIQ65352.1"/>
    </source>
</evidence>
<feature type="binding site" evidence="7">
    <location>
        <position position="43"/>
    </location>
    <ligand>
        <name>S-adenosyl-L-methionine</name>
        <dbReference type="ChEBI" id="CHEBI:59789"/>
    </ligand>
</feature>
<dbReference type="GO" id="GO:0008176">
    <property type="term" value="F:tRNA (guanine(46)-N7)-methyltransferase activity"/>
    <property type="evidence" value="ECO:0007669"/>
    <property type="project" value="UniProtKB-UniRule"/>
</dbReference>
<keyword evidence="5 7" id="KW-0949">S-adenosyl-L-methionine</keyword>
<dbReference type="InterPro" id="IPR003358">
    <property type="entry name" value="tRNA_(Gua-N-7)_MeTrfase_Trmb"/>
</dbReference>
<evidence type="ECO:0000313" key="9">
    <source>
        <dbReference type="Proteomes" id="UP000886725"/>
    </source>
</evidence>
<dbReference type="PANTHER" id="PTHR23417">
    <property type="entry name" value="3-DEOXY-D-MANNO-OCTULOSONIC-ACID TRANSFERASE/TRNA GUANINE-N 7 - -METHYLTRANSFERASE"/>
    <property type="match status" value="1"/>
</dbReference>
<name>A0A9D0Z0H9_9FIRM</name>
<dbReference type="EC" id="2.1.1.33" evidence="7"/>
<dbReference type="Gene3D" id="3.40.50.150">
    <property type="entry name" value="Vaccinia Virus protein VP39"/>
    <property type="match status" value="1"/>
</dbReference>
<dbReference type="PANTHER" id="PTHR23417:SF14">
    <property type="entry name" value="PENTACOTRIPEPTIDE-REPEAT REGION OF PRORP DOMAIN-CONTAINING PROTEIN"/>
    <property type="match status" value="1"/>
</dbReference>
<evidence type="ECO:0000256" key="6">
    <source>
        <dbReference type="ARBA" id="ARBA00022694"/>
    </source>
</evidence>
<dbReference type="SUPFAM" id="SSF53335">
    <property type="entry name" value="S-adenosyl-L-methionine-dependent methyltransferases"/>
    <property type="match status" value="1"/>
</dbReference>
<keyword evidence="3 7" id="KW-0489">Methyltransferase</keyword>
<evidence type="ECO:0000256" key="4">
    <source>
        <dbReference type="ARBA" id="ARBA00022679"/>
    </source>
</evidence>
<reference evidence="8" key="2">
    <citation type="journal article" date="2021" name="PeerJ">
        <title>Extensive microbial diversity within the chicken gut microbiome revealed by metagenomics and culture.</title>
        <authorList>
            <person name="Gilroy R."/>
            <person name="Ravi A."/>
            <person name="Getino M."/>
            <person name="Pursley I."/>
            <person name="Horton D.L."/>
            <person name="Alikhan N.F."/>
            <person name="Baker D."/>
            <person name="Gharbi K."/>
            <person name="Hall N."/>
            <person name="Watson M."/>
            <person name="Adriaenssens E.M."/>
            <person name="Foster-Nyarko E."/>
            <person name="Jarju S."/>
            <person name="Secka A."/>
            <person name="Antonio M."/>
            <person name="Oren A."/>
            <person name="Chaudhuri R.R."/>
            <person name="La Ragione R."/>
            <person name="Hildebrand F."/>
            <person name="Pallen M.J."/>
        </authorList>
    </citation>
    <scope>NUCLEOTIDE SEQUENCE</scope>
    <source>
        <strain evidence="8">CHK165-10780</strain>
    </source>
</reference>
<comment type="similarity">
    <text evidence="7">Belongs to the class I-like SAM-binding methyltransferase superfamily. TrmB family.</text>
</comment>
<comment type="function">
    <text evidence="2 7">Catalyzes the formation of N(7)-methylguanine at position 46 (m7G46) in tRNA.</text>
</comment>
<keyword evidence="6 7" id="KW-0819">tRNA processing</keyword>
<feature type="binding site" evidence="7">
    <location>
        <position position="114"/>
    </location>
    <ligand>
        <name>S-adenosyl-L-methionine</name>
        <dbReference type="ChEBI" id="CHEBI:59789"/>
    </ligand>
</feature>
<evidence type="ECO:0000256" key="2">
    <source>
        <dbReference type="ARBA" id="ARBA00003015"/>
    </source>
</evidence>
<dbReference type="InterPro" id="IPR029063">
    <property type="entry name" value="SAM-dependent_MTases_sf"/>
</dbReference>
<comment type="pathway">
    <text evidence="7">tRNA modification; N(7)-methylguanine-tRNA biosynthesis.</text>
</comment>
<dbReference type="GO" id="GO:0043527">
    <property type="term" value="C:tRNA methyltransferase complex"/>
    <property type="evidence" value="ECO:0007669"/>
    <property type="project" value="TreeGrafter"/>
</dbReference>
<feature type="binding site" evidence="7">
    <location>
        <position position="93"/>
    </location>
    <ligand>
        <name>S-adenosyl-L-methionine</name>
        <dbReference type="ChEBI" id="CHEBI:59789"/>
    </ligand>
</feature>
<dbReference type="InterPro" id="IPR055361">
    <property type="entry name" value="tRNA_methyltr_TrmB_bact"/>
</dbReference>
<organism evidence="8 9">
    <name type="scientific">Candidatus Faecenecus gallistercoris</name>
    <dbReference type="NCBI Taxonomy" id="2840793"/>
    <lineage>
        <taxon>Bacteria</taxon>
        <taxon>Bacillati</taxon>
        <taxon>Bacillota</taxon>
        <taxon>Bacillota incertae sedis</taxon>
        <taxon>Candidatus Faecenecus</taxon>
    </lineage>
</organism>
<evidence type="ECO:0000256" key="5">
    <source>
        <dbReference type="ARBA" id="ARBA00022691"/>
    </source>
</evidence>
<keyword evidence="4 7" id="KW-0808">Transferase</keyword>
<feature type="binding site" evidence="7">
    <location>
        <position position="150"/>
    </location>
    <ligand>
        <name>substrate</name>
    </ligand>
</feature>
<reference evidence="8" key="1">
    <citation type="submission" date="2020-10" db="EMBL/GenBank/DDBJ databases">
        <authorList>
            <person name="Gilroy R."/>
        </authorList>
    </citation>
    <scope>NUCLEOTIDE SEQUENCE</scope>
    <source>
        <strain evidence="8">CHK165-10780</strain>
    </source>
</reference>
<comment type="catalytic activity">
    <reaction evidence="1 7">
        <text>guanosine(46) in tRNA + S-adenosyl-L-methionine = N(7)-methylguanosine(46) in tRNA + S-adenosyl-L-homocysteine</text>
        <dbReference type="Rhea" id="RHEA:42708"/>
        <dbReference type="Rhea" id="RHEA-COMP:10188"/>
        <dbReference type="Rhea" id="RHEA-COMP:10189"/>
        <dbReference type="ChEBI" id="CHEBI:57856"/>
        <dbReference type="ChEBI" id="CHEBI:59789"/>
        <dbReference type="ChEBI" id="CHEBI:74269"/>
        <dbReference type="ChEBI" id="CHEBI:74480"/>
        <dbReference type="EC" id="2.1.1.33"/>
    </reaction>
</comment>
<dbReference type="HAMAP" id="MF_01057">
    <property type="entry name" value="tRNA_methyltr_TrmB"/>
    <property type="match status" value="1"/>
</dbReference>
<comment type="caution">
    <text evidence="8">The sequence shown here is derived from an EMBL/GenBank/DDBJ whole genome shotgun (WGS) entry which is preliminary data.</text>
</comment>
<feature type="binding site" evidence="7">
    <location>
        <position position="68"/>
    </location>
    <ligand>
        <name>S-adenosyl-L-methionine</name>
        <dbReference type="ChEBI" id="CHEBI:59789"/>
    </ligand>
</feature>
<dbReference type="NCBIfam" id="NF001080">
    <property type="entry name" value="PRK00121.2-2"/>
    <property type="match status" value="1"/>
</dbReference>
<dbReference type="PROSITE" id="PS51625">
    <property type="entry name" value="SAM_MT_TRMB"/>
    <property type="match status" value="1"/>
</dbReference>